<dbReference type="Gene3D" id="3.30.420.10">
    <property type="entry name" value="Ribonuclease H-like superfamily/Ribonuclease H"/>
    <property type="match status" value="1"/>
</dbReference>
<dbReference type="SUPFAM" id="SSF53098">
    <property type="entry name" value="Ribonuclease H-like"/>
    <property type="match status" value="1"/>
</dbReference>
<dbReference type="GO" id="GO:0015074">
    <property type="term" value="P:DNA integration"/>
    <property type="evidence" value="ECO:0007669"/>
    <property type="project" value="InterPro"/>
</dbReference>
<evidence type="ECO:0000259" key="1">
    <source>
        <dbReference type="PROSITE" id="PS50994"/>
    </source>
</evidence>
<dbReference type="OrthoDB" id="6615390at2759"/>
<dbReference type="InterPro" id="IPR001584">
    <property type="entry name" value="Integrase_cat-core"/>
</dbReference>
<dbReference type="STRING" id="67767.A0A0J7K9A8"/>
<dbReference type="PROSITE" id="PS50994">
    <property type="entry name" value="INTEGRASE"/>
    <property type="match status" value="1"/>
</dbReference>
<protein>
    <recommendedName>
        <fullName evidence="1">Integrase catalytic domain-containing protein</fullName>
    </recommendedName>
</protein>
<dbReference type="PaxDb" id="67767-A0A0J7K9A8"/>
<reference evidence="2 3" key="1">
    <citation type="submission" date="2015-04" db="EMBL/GenBank/DDBJ databases">
        <title>Lasius niger genome sequencing.</title>
        <authorList>
            <person name="Konorov E.A."/>
            <person name="Nikitin M.A."/>
            <person name="Kirill M.V."/>
            <person name="Chang P."/>
        </authorList>
    </citation>
    <scope>NUCLEOTIDE SEQUENCE [LARGE SCALE GENOMIC DNA]</scope>
    <source>
        <tissue evidence="2">Whole</tissue>
    </source>
</reference>
<organism evidence="2 3">
    <name type="scientific">Lasius niger</name>
    <name type="common">Black garden ant</name>
    <dbReference type="NCBI Taxonomy" id="67767"/>
    <lineage>
        <taxon>Eukaryota</taxon>
        <taxon>Metazoa</taxon>
        <taxon>Ecdysozoa</taxon>
        <taxon>Arthropoda</taxon>
        <taxon>Hexapoda</taxon>
        <taxon>Insecta</taxon>
        <taxon>Pterygota</taxon>
        <taxon>Neoptera</taxon>
        <taxon>Endopterygota</taxon>
        <taxon>Hymenoptera</taxon>
        <taxon>Apocrita</taxon>
        <taxon>Aculeata</taxon>
        <taxon>Formicoidea</taxon>
        <taxon>Formicidae</taxon>
        <taxon>Formicinae</taxon>
        <taxon>Lasius</taxon>
        <taxon>Lasius</taxon>
    </lineage>
</organism>
<accession>A0A0J7K9A8</accession>
<name>A0A0J7K9A8_LASNI</name>
<gene>
    <name evidence="2" type="ORF">RF55_14027</name>
</gene>
<dbReference type="AlphaFoldDB" id="A0A0J7K9A8"/>
<comment type="caution">
    <text evidence="2">The sequence shown here is derived from an EMBL/GenBank/DDBJ whole genome shotgun (WGS) entry which is preliminary data.</text>
</comment>
<dbReference type="GO" id="GO:0003676">
    <property type="term" value="F:nucleic acid binding"/>
    <property type="evidence" value="ECO:0007669"/>
    <property type="project" value="InterPro"/>
</dbReference>
<dbReference type="PANTHER" id="PTHR47331">
    <property type="entry name" value="PHD-TYPE DOMAIN-CONTAINING PROTEIN"/>
    <property type="match status" value="1"/>
</dbReference>
<evidence type="ECO:0000313" key="2">
    <source>
        <dbReference type="EMBL" id="KMQ86874.1"/>
    </source>
</evidence>
<dbReference type="EMBL" id="LBMM01011384">
    <property type="protein sequence ID" value="KMQ86874.1"/>
    <property type="molecule type" value="Genomic_DNA"/>
</dbReference>
<dbReference type="Proteomes" id="UP000036403">
    <property type="component" value="Unassembled WGS sequence"/>
</dbReference>
<dbReference type="InterPro" id="IPR012337">
    <property type="entry name" value="RNaseH-like_sf"/>
</dbReference>
<proteinExistence type="predicted"/>
<feature type="domain" description="Integrase catalytic" evidence="1">
    <location>
        <begin position="29"/>
        <end position="230"/>
    </location>
</feature>
<sequence>MDHPSELINPFGYPCLRPMCSLATAEQQMGQLPTERTRTSRSFQSYGVDYAGSVLLCTTKGRGHKTIEGYICLFVCLSFKAVHIETVSDLTPSSFLAAFRRFTSQRGHCQLLLSNNGTNFRGAAKELRSMFRAASTFYQECIASLANDGTDSTYIPPGAPHFGGIWEAGVKSVKFHLRRVIGEHKLTFEEITTLLAQIEACLNSRPLYALSNSPTDLTALTPGQSINRRTVDEPTGILPQGCQRELLVIPLGTNLCHARLFLAEMVHTRLPDCRRNSMLTACGGDRLDRRRIAHTKAIGPIQPIPTTCCKHVVAFAIWQPWVHRVHPSAEKTENS</sequence>
<dbReference type="InterPro" id="IPR036397">
    <property type="entry name" value="RNaseH_sf"/>
</dbReference>
<keyword evidence="3" id="KW-1185">Reference proteome</keyword>
<evidence type="ECO:0000313" key="3">
    <source>
        <dbReference type="Proteomes" id="UP000036403"/>
    </source>
</evidence>
<dbReference type="PANTHER" id="PTHR47331:SF1">
    <property type="entry name" value="GAG-LIKE PROTEIN"/>
    <property type="match status" value="1"/>
</dbReference>